<reference evidence="3 4" key="1">
    <citation type="submission" date="2014-11" db="EMBL/GenBank/DDBJ databases">
        <authorList>
            <person name="Zhu J."/>
            <person name="Qi W."/>
            <person name="Song R."/>
        </authorList>
    </citation>
    <scope>NUCLEOTIDE SEQUENCE [LARGE SCALE GENOMIC DNA]</scope>
</reference>
<sequence length="366" mass="41877">MAEHQQDPISIGTHRPLTFHEALRRKKQLEQNSKALKNRISYFKREEEKIWRDLDEVRRHASRIEDGRARTLEKKMADKAISHYKESEVCANKDKAAQQRMSHSSSRQMASYEFIKSKQQSAENTRAESQDYLRQKKMMEADTNLRNSNRAMVVHRERLLAKKRIDGERARRLQELKGDQEERERALFAEVMALEAQLPELEATEGTCLQRLQNSRVVSHSILEDLERSLGSRGGATSSRNSLNASLRAKTAKPAFRGTSARQYDQDQVIYTPGGADSQQQDSDLIYHPPRKRGEESPLSPDLPEAMEKLAQLHVTEPPASYEVTSVLVPPMVQRRKIDEETAPGVGIEDDESSADDNEHQHNKQN</sequence>
<name>A0A0G4G703_VITBC</name>
<organism evidence="3 4">
    <name type="scientific">Vitrella brassicaformis (strain CCMP3155)</name>
    <dbReference type="NCBI Taxonomy" id="1169540"/>
    <lineage>
        <taxon>Eukaryota</taxon>
        <taxon>Sar</taxon>
        <taxon>Alveolata</taxon>
        <taxon>Colpodellida</taxon>
        <taxon>Vitrellaceae</taxon>
        <taxon>Vitrella</taxon>
    </lineage>
</organism>
<dbReference type="OrthoDB" id="438351at2759"/>
<dbReference type="AlphaFoldDB" id="A0A0G4G703"/>
<protein>
    <submittedName>
        <fullName evidence="3">Uncharacterized protein</fullName>
    </submittedName>
</protein>
<proteinExistence type="predicted"/>
<dbReference type="VEuPathDB" id="CryptoDB:Vbra_3225"/>
<feature type="compositionally biased region" description="Basic and acidic residues" evidence="2">
    <location>
        <begin position="357"/>
        <end position="366"/>
    </location>
</feature>
<feature type="compositionally biased region" description="Polar residues" evidence="2">
    <location>
        <begin position="235"/>
        <end position="245"/>
    </location>
</feature>
<evidence type="ECO:0000313" key="3">
    <source>
        <dbReference type="EMBL" id="CEM24490.1"/>
    </source>
</evidence>
<dbReference type="EMBL" id="CDMY01000581">
    <property type="protein sequence ID" value="CEM24490.1"/>
    <property type="molecule type" value="Genomic_DNA"/>
</dbReference>
<evidence type="ECO:0000313" key="4">
    <source>
        <dbReference type="Proteomes" id="UP000041254"/>
    </source>
</evidence>
<gene>
    <name evidence="3" type="ORF">Vbra_3225</name>
</gene>
<dbReference type="InParanoid" id="A0A0G4G703"/>
<dbReference type="PANTHER" id="PTHR37473:SF1">
    <property type="entry name" value="EF-HAND DOMAIN-CONTAINING PROTEIN"/>
    <property type="match status" value="1"/>
</dbReference>
<evidence type="ECO:0000256" key="1">
    <source>
        <dbReference type="SAM" id="Coils"/>
    </source>
</evidence>
<keyword evidence="1" id="KW-0175">Coiled coil</keyword>
<accession>A0A0G4G703</accession>
<evidence type="ECO:0000256" key="2">
    <source>
        <dbReference type="SAM" id="MobiDB-lite"/>
    </source>
</evidence>
<dbReference type="PhylomeDB" id="A0A0G4G703"/>
<feature type="coiled-coil region" evidence="1">
    <location>
        <begin position="19"/>
        <end position="46"/>
    </location>
</feature>
<feature type="region of interest" description="Disordered" evidence="2">
    <location>
        <begin position="230"/>
        <end position="302"/>
    </location>
</feature>
<dbReference type="PANTHER" id="PTHR37473">
    <property type="entry name" value="EF-HAND DOMAIN-CONTAINING PROTEIN"/>
    <property type="match status" value="1"/>
</dbReference>
<dbReference type="OMA" id="MEHEKAQ"/>
<keyword evidence="4" id="KW-1185">Reference proteome</keyword>
<feature type="region of interest" description="Disordered" evidence="2">
    <location>
        <begin position="335"/>
        <end position="366"/>
    </location>
</feature>
<dbReference type="Proteomes" id="UP000041254">
    <property type="component" value="Unassembled WGS sequence"/>
</dbReference>